<reference evidence="6 7" key="1">
    <citation type="submission" date="2016-02" db="EMBL/GenBank/DDBJ databases">
        <authorList>
            <person name="Wen L."/>
            <person name="He K."/>
            <person name="Yang H."/>
        </authorList>
    </citation>
    <scope>NUCLEOTIDE SEQUENCE [LARGE SCALE GENOMIC DNA]</scope>
    <source>
        <strain evidence="6 7">CV58</strain>
    </source>
</reference>
<name>A0A139SRL9_9GAMM</name>
<evidence type="ECO:0000256" key="4">
    <source>
        <dbReference type="ARBA" id="ARBA00022729"/>
    </source>
</evidence>
<dbReference type="GO" id="GO:0030975">
    <property type="term" value="F:thiamine binding"/>
    <property type="evidence" value="ECO:0007669"/>
    <property type="project" value="TreeGrafter"/>
</dbReference>
<dbReference type="EMBL" id="LSZO01000166">
    <property type="protein sequence ID" value="KXU37245.1"/>
    <property type="molecule type" value="Genomic_DNA"/>
</dbReference>
<dbReference type="PANTHER" id="PTHR30006:SF3">
    <property type="entry name" value="THIAMINE-BINDING PERIPLASMIC PROTEIN"/>
    <property type="match status" value="1"/>
</dbReference>
<gene>
    <name evidence="6" type="ORF">AXE65_03300</name>
</gene>
<comment type="subcellular location">
    <subcellularLocation>
        <location evidence="1">Periplasm</location>
    </subcellularLocation>
</comment>
<evidence type="ECO:0000256" key="1">
    <source>
        <dbReference type="ARBA" id="ARBA00004418"/>
    </source>
</evidence>
<evidence type="ECO:0000256" key="5">
    <source>
        <dbReference type="ARBA" id="ARBA00022764"/>
    </source>
</evidence>
<dbReference type="SUPFAM" id="SSF53850">
    <property type="entry name" value="Periplasmic binding protein-like II"/>
    <property type="match status" value="1"/>
</dbReference>
<keyword evidence="5" id="KW-0574">Periplasm</keyword>
<proteinExistence type="inferred from homology"/>
<dbReference type="GO" id="GO:0030976">
    <property type="term" value="F:thiamine pyrophosphate binding"/>
    <property type="evidence" value="ECO:0007669"/>
    <property type="project" value="TreeGrafter"/>
</dbReference>
<organism evidence="6 7">
    <name type="scientific">Ventosimonas gracilis</name>
    <dbReference type="NCBI Taxonomy" id="1680762"/>
    <lineage>
        <taxon>Bacteria</taxon>
        <taxon>Pseudomonadati</taxon>
        <taxon>Pseudomonadota</taxon>
        <taxon>Gammaproteobacteria</taxon>
        <taxon>Pseudomonadales</taxon>
        <taxon>Ventosimonadaceae</taxon>
        <taxon>Ventosimonas</taxon>
    </lineage>
</organism>
<accession>A0A139SRL9</accession>
<evidence type="ECO:0000256" key="3">
    <source>
        <dbReference type="ARBA" id="ARBA00022448"/>
    </source>
</evidence>
<dbReference type="GO" id="GO:0015888">
    <property type="term" value="P:thiamine transport"/>
    <property type="evidence" value="ECO:0007669"/>
    <property type="project" value="TreeGrafter"/>
</dbReference>
<keyword evidence="4" id="KW-0732">Signal</keyword>
<dbReference type="PANTHER" id="PTHR30006">
    <property type="entry name" value="THIAMINE-BINDING PERIPLASMIC PROTEIN-RELATED"/>
    <property type="match status" value="1"/>
</dbReference>
<comment type="similarity">
    <text evidence="2">Belongs to the bacterial solute-binding protein 1 family.</text>
</comment>
<dbReference type="GO" id="GO:0030288">
    <property type="term" value="C:outer membrane-bounded periplasmic space"/>
    <property type="evidence" value="ECO:0007669"/>
    <property type="project" value="TreeGrafter"/>
</dbReference>
<dbReference type="Gene3D" id="3.40.190.10">
    <property type="entry name" value="Periplasmic binding protein-like II"/>
    <property type="match status" value="2"/>
</dbReference>
<evidence type="ECO:0000256" key="2">
    <source>
        <dbReference type="ARBA" id="ARBA00008520"/>
    </source>
</evidence>
<keyword evidence="3" id="KW-0813">Transport</keyword>
<dbReference type="InterPro" id="IPR006059">
    <property type="entry name" value="SBP"/>
</dbReference>
<evidence type="ECO:0000313" key="6">
    <source>
        <dbReference type="EMBL" id="KXU37245.1"/>
    </source>
</evidence>
<comment type="caution">
    <text evidence="6">The sequence shown here is derived from an EMBL/GenBank/DDBJ whole genome shotgun (WGS) entry which is preliminary data.</text>
</comment>
<dbReference type="AlphaFoldDB" id="A0A139SRL9"/>
<protein>
    <submittedName>
        <fullName evidence="6">ABC transporter</fullName>
    </submittedName>
</protein>
<sequence>MSTLLMTSALAQQPVAGTVAPGSLKGKTLTFTSYGGIFQDGQLAALKGFVEQSGVRLLSDGPTELAKLQAQINSKNVTWDVVDTGDLAPYVHCGTLFQKLDLSKLDTSHIPAGQVGPCSVPAMNYALMFLYKNNTYKNNPPKDWRDFFDTKKFPGVRGIENSGEPVGSLIEQAILAAGGSAQNLTPADIAVGINKIRSLGPDTIFWKTGAESQQLAESGEADMIMMWSGRAMAAVKNGADYTPVWQDWLVVMDQMTIPVGVKDPDAAYALLNYYLGKEAQEIMAEQTSYSPIHTDAKPKVDEITAAFMTNTPERIAQSYQWNVQFWADNYPLAAEQWTELVSGH</sequence>
<keyword evidence="7" id="KW-1185">Reference proteome</keyword>
<dbReference type="Proteomes" id="UP000072660">
    <property type="component" value="Unassembled WGS sequence"/>
</dbReference>
<evidence type="ECO:0000313" key="7">
    <source>
        <dbReference type="Proteomes" id="UP000072660"/>
    </source>
</evidence>
<dbReference type="Pfam" id="PF13416">
    <property type="entry name" value="SBP_bac_8"/>
    <property type="match status" value="1"/>
</dbReference>